<evidence type="ECO:0000313" key="1">
    <source>
        <dbReference type="EMBL" id="KMJ44100.1"/>
    </source>
</evidence>
<dbReference type="AlphaFoldDB" id="A0A0J5ILP7"/>
<dbReference type="RefSeq" id="WP_047964407.1">
    <property type="nucleotide sequence ID" value="NZ_CAWMBG010000122.1"/>
</dbReference>
<keyword evidence="2" id="KW-1185">Reference proteome</keyword>
<gene>
    <name evidence="1" type="ORF">AB204_16215</name>
</gene>
<dbReference type="PATRIC" id="fig|880157.4.peg.3464"/>
<sequence>MYAKYIGKDDPQNNLVKNKIYKLTEQDNGKYSINGVFVHSDTVVAVYPHPHAALIEEYAKLAAEHDEPWRWFQYRKDASENWQNCTKNLIFIQTLEFRLKPNPLIVRIGECDVPVPERKPPLKGTKYYIPDLLSDDCVDPLIWDNSNIDLRLLDRGLVHLNADAANIHAYALLSLTK</sequence>
<evidence type="ECO:0000313" key="2">
    <source>
        <dbReference type="Proteomes" id="UP000036277"/>
    </source>
</evidence>
<comment type="caution">
    <text evidence="1">The sequence shown here is derived from an EMBL/GenBank/DDBJ whole genome shotgun (WGS) entry which is preliminary data.</text>
</comment>
<accession>A0A0J5ILP7</accession>
<protein>
    <submittedName>
        <fullName evidence="1">Uncharacterized protein</fullName>
    </submittedName>
</protein>
<dbReference type="Proteomes" id="UP000036277">
    <property type="component" value="Unassembled WGS sequence"/>
</dbReference>
<name>A0A0J5ILP7_9GAMM</name>
<dbReference type="OrthoDB" id="6443012at2"/>
<proteinExistence type="predicted"/>
<organism evidence="1 2">
    <name type="scientific">Xenorhabdus khoisanae</name>
    <dbReference type="NCBI Taxonomy" id="880157"/>
    <lineage>
        <taxon>Bacteria</taxon>
        <taxon>Pseudomonadati</taxon>
        <taxon>Pseudomonadota</taxon>
        <taxon>Gammaproteobacteria</taxon>
        <taxon>Enterobacterales</taxon>
        <taxon>Morganellaceae</taxon>
        <taxon>Xenorhabdus</taxon>
    </lineage>
</organism>
<dbReference type="EMBL" id="LFCV01000122">
    <property type="protein sequence ID" value="KMJ44100.1"/>
    <property type="molecule type" value="Genomic_DNA"/>
</dbReference>
<reference evidence="1 2" key="1">
    <citation type="submission" date="2015-06" db="EMBL/GenBank/DDBJ databases">
        <title>Draft Whole-Genome Sequence of the Entomopathogenic Bacterium Xenorhabdus khoisanae.</title>
        <authorList>
            <person name="Naidoo S."/>
            <person name="Featherston J."/>
            <person name="Gray V.M."/>
        </authorList>
    </citation>
    <scope>NUCLEOTIDE SEQUENCE [LARGE SCALE GENOMIC DNA]</scope>
    <source>
        <strain evidence="1 2">MCB</strain>
    </source>
</reference>